<proteinExistence type="predicted"/>
<evidence type="ECO:0000259" key="11">
    <source>
        <dbReference type="PROSITE" id="PS50011"/>
    </source>
</evidence>
<dbReference type="Gramene" id="ABP00266">
    <property type="protein sequence ID" value="ABP00266"/>
    <property type="gene ID" value="OSTLU_93844"/>
</dbReference>
<reference evidence="13 14" key="1">
    <citation type="journal article" date="2007" name="Proc. Natl. Acad. Sci. U.S.A.">
        <title>The tiny eukaryote Ostreococcus provides genomic insights into the paradox of plankton speciation.</title>
        <authorList>
            <person name="Palenik B."/>
            <person name="Grimwood J."/>
            <person name="Aerts A."/>
            <person name="Rouze P."/>
            <person name="Salamov A."/>
            <person name="Putnam N."/>
            <person name="Dupont C."/>
            <person name="Jorgensen R."/>
            <person name="Derelle E."/>
            <person name="Rombauts S."/>
            <person name="Zhou K."/>
            <person name="Otillar R."/>
            <person name="Merchant S.S."/>
            <person name="Podell S."/>
            <person name="Gaasterland T."/>
            <person name="Napoli C."/>
            <person name="Gendler K."/>
            <person name="Manuell A."/>
            <person name="Tai V."/>
            <person name="Vallon O."/>
            <person name="Piganeau G."/>
            <person name="Jancek S."/>
            <person name="Heijde M."/>
            <person name="Jabbari K."/>
            <person name="Bowler C."/>
            <person name="Lohr M."/>
            <person name="Robbens S."/>
            <person name="Werner G."/>
            <person name="Dubchak I."/>
            <person name="Pazour G.J."/>
            <person name="Ren Q."/>
            <person name="Paulsen I."/>
            <person name="Delwiche C."/>
            <person name="Schmutz J."/>
            <person name="Rokhsar D."/>
            <person name="Van de Peer Y."/>
            <person name="Moreau H."/>
            <person name="Grigoriev I.V."/>
        </authorList>
    </citation>
    <scope>NUCLEOTIDE SEQUENCE [LARGE SCALE GENOMIC DNA]</scope>
    <source>
        <strain evidence="13 14">CCE9901</strain>
    </source>
</reference>
<feature type="compositionally biased region" description="Low complexity" evidence="8">
    <location>
        <begin position="834"/>
        <end position="850"/>
    </location>
</feature>
<dbReference type="PANTHER" id="PTHR44167:SF24">
    <property type="entry name" value="SERINE_THREONINE-PROTEIN KINASE CHK2"/>
    <property type="match status" value="1"/>
</dbReference>
<dbReference type="InterPro" id="IPR013806">
    <property type="entry name" value="Kringle-like"/>
</dbReference>
<keyword evidence="9" id="KW-1133">Transmembrane helix</keyword>
<dbReference type="KEGG" id="olu:OSTLU_93844"/>
<evidence type="ECO:0000256" key="1">
    <source>
        <dbReference type="ARBA" id="ARBA00022572"/>
    </source>
</evidence>
<dbReference type="AlphaFoldDB" id="A4S8Y6"/>
<evidence type="ECO:0000256" key="5">
    <source>
        <dbReference type="ARBA" id="ARBA00022840"/>
    </source>
</evidence>
<dbReference type="InterPro" id="IPR000719">
    <property type="entry name" value="Prot_kinase_dom"/>
</dbReference>
<dbReference type="Gene3D" id="1.10.510.10">
    <property type="entry name" value="Transferase(Phosphotransferase) domain 1"/>
    <property type="match status" value="1"/>
</dbReference>
<dbReference type="InterPro" id="IPR011009">
    <property type="entry name" value="Kinase-like_dom_sf"/>
</dbReference>
<dbReference type="Pfam" id="PF00051">
    <property type="entry name" value="Kringle"/>
    <property type="match status" value="1"/>
</dbReference>
<dbReference type="CDD" id="cd00180">
    <property type="entry name" value="PKc"/>
    <property type="match status" value="1"/>
</dbReference>
<keyword evidence="4" id="KW-0418">Kinase</keyword>
<dbReference type="PANTHER" id="PTHR44167">
    <property type="entry name" value="OVARIAN-SPECIFIC SERINE/THREONINE-PROTEIN KINASE LOK-RELATED"/>
    <property type="match status" value="1"/>
</dbReference>
<dbReference type="GO" id="GO:0044773">
    <property type="term" value="P:mitotic DNA damage checkpoint signaling"/>
    <property type="evidence" value="ECO:0007669"/>
    <property type="project" value="TreeGrafter"/>
</dbReference>
<dbReference type="InterPro" id="IPR008271">
    <property type="entry name" value="Ser/Thr_kinase_AS"/>
</dbReference>
<dbReference type="HOGENOM" id="CLU_333841_0_0_1"/>
<evidence type="ECO:0000259" key="12">
    <source>
        <dbReference type="PROSITE" id="PS50070"/>
    </source>
</evidence>
<evidence type="ECO:0000256" key="7">
    <source>
        <dbReference type="PROSITE-ProRule" id="PRU10141"/>
    </source>
</evidence>
<dbReference type="SMART" id="SM00220">
    <property type="entry name" value="S_TKc"/>
    <property type="match status" value="1"/>
</dbReference>
<dbReference type="PROSITE" id="PS00108">
    <property type="entry name" value="PROTEIN_KINASE_ST"/>
    <property type="match status" value="1"/>
</dbReference>
<evidence type="ECO:0000313" key="13">
    <source>
        <dbReference type="EMBL" id="ABP00266.1"/>
    </source>
</evidence>
<keyword evidence="10" id="KW-0732">Signal</keyword>
<evidence type="ECO:0008006" key="15">
    <source>
        <dbReference type="Google" id="ProtNLM"/>
    </source>
</evidence>
<dbReference type="GO" id="GO:0005524">
    <property type="term" value="F:ATP binding"/>
    <property type="evidence" value="ECO:0007669"/>
    <property type="project" value="UniProtKB-UniRule"/>
</dbReference>
<dbReference type="OrthoDB" id="10252354at2759"/>
<feature type="domain" description="Protein kinase" evidence="11">
    <location>
        <begin position="515"/>
        <end position="814"/>
    </location>
</feature>
<feature type="domain" description="Kringle" evidence="12">
    <location>
        <begin position="83"/>
        <end position="156"/>
    </location>
</feature>
<dbReference type="InterPro" id="IPR000001">
    <property type="entry name" value="Kringle"/>
</dbReference>
<dbReference type="PROSITE" id="PS00107">
    <property type="entry name" value="PROTEIN_KINASE_ATP"/>
    <property type="match status" value="1"/>
</dbReference>
<keyword evidence="6" id="KW-1015">Disulfide bond</keyword>
<evidence type="ECO:0000256" key="2">
    <source>
        <dbReference type="ARBA" id="ARBA00022679"/>
    </source>
</evidence>
<dbReference type="EMBL" id="CP000596">
    <property type="protein sequence ID" value="ABP00266.1"/>
    <property type="molecule type" value="Genomic_DNA"/>
</dbReference>
<dbReference type="InterPro" id="IPR038178">
    <property type="entry name" value="Kringle_sf"/>
</dbReference>
<dbReference type="Gene3D" id="2.40.20.10">
    <property type="entry name" value="Plasminogen Kringle 4"/>
    <property type="match status" value="1"/>
</dbReference>
<dbReference type="RefSeq" id="XP_001421972.1">
    <property type="nucleotide sequence ID" value="XM_001421935.1"/>
</dbReference>
<evidence type="ECO:0000256" key="8">
    <source>
        <dbReference type="SAM" id="MobiDB-lite"/>
    </source>
</evidence>
<dbReference type="STRING" id="436017.A4S8Y6"/>
<feature type="region of interest" description="Disordered" evidence="8">
    <location>
        <begin position="833"/>
        <end position="856"/>
    </location>
</feature>
<evidence type="ECO:0000256" key="3">
    <source>
        <dbReference type="ARBA" id="ARBA00022741"/>
    </source>
</evidence>
<keyword evidence="2" id="KW-0808">Transferase</keyword>
<dbReference type="SMART" id="SM00130">
    <property type="entry name" value="KR"/>
    <property type="match status" value="1"/>
</dbReference>
<dbReference type="GO" id="GO:0005634">
    <property type="term" value="C:nucleus"/>
    <property type="evidence" value="ECO:0007669"/>
    <property type="project" value="TreeGrafter"/>
</dbReference>
<keyword evidence="14" id="KW-1185">Reference proteome</keyword>
<dbReference type="InterPro" id="IPR017441">
    <property type="entry name" value="Protein_kinase_ATP_BS"/>
</dbReference>
<organism evidence="13 14">
    <name type="scientific">Ostreococcus lucimarinus (strain CCE9901)</name>
    <dbReference type="NCBI Taxonomy" id="436017"/>
    <lineage>
        <taxon>Eukaryota</taxon>
        <taxon>Viridiplantae</taxon>
        <taxon>Chlorophyta</taxon>
        <taxon>Mamiellophyceae</taxon>
        <taxon>Mamiellales</taxon>
        <taxon>Bathycoccaceae</taxon>
        <taxon>Ostreococcus</taxon>
    </lineage>
</organism>
<keyword evidence="1" id="KW-0420">Kringle</keyword>
<feature type="signal peptide" evidence="10">
    <location>
        <begin position="1"/>
        <end position="28"/>
    </location>
</feature>
<name>A4S8Y6_OSTLU</name>
<evidence type="ECO:0000256" key="9">
    <source>
        <dbReference type="SAM" id="Phobius"/>
    </source>
</evidence>
<evidence type="ECO:0000256" key="6">
    <source>
        <dbReference type="ARBA" id="ARBA00023157"/>
    </source>
</evidence>
<dbReference type="SUPFAM" id="SSF57440">
    <property type="entry name" value="Kringle-like"/>
    <property type="match status" value="1"/>
</dbReference>
<feature type="chain" id="PRO_5002673141" description="Protein kinase domain-containing protein" evidence="10">
    <location>
        <begin position="29"/>
        <end position="856"/>
    </location>
</feature>
<dbReference type="SUPFAM" id="SSF56112">
    <property type="entry name" value="Protein kinase-like (PK-like)"/>
    <property type="match status" value="1"/>
</dbReference>
<dbReference type="Pfam" id="PF00069">
    <property type="entry name" value="Pkinase"/>
    <property type="match status" value="1"/>
</dbReference>
<dbReference type="GO" id="GO:0004674">
    <property type="term" value="F:protein serine/threonine kinase activity"/>
    <property type="evidence" value="ECO:0007669"/>
    <property type="project" value="TreeGrafter"/>
</dbReference>
<evidence type="ECO:0000256" key="4">
    <source>
        <dbReference type="ARBA" id="ARBA00022777"/>
    </source>
</evidence>
<accession>A4S8Y6</accession>
<keyword evidence="3 7" id="KW-0547">Nucleotide-binding</keyword>
<gene>
    <name evidence="13" type="ORF">OSTLU_93844</name>
</gene>
<feature type="binding site" evidence="7">
    <location>
        <position position="549"/>
    </location>
    <ligand>
        <name>ATP</name>
        <dbReference type="ChEBI" id="CHEBI:30616"/>
    </ligand>
</feature>
<evidence type="ECO:0000256" key="10">
    <source>
        <dbReference type="SAM" id="SignalP"/>
    </source>
</evidence>
<dbReference type="GeneID" id="5005869"/>
<keyword evidence="9" id="KW-0472">Membrane</keyword>
<feature type="transmembrane region" description="Helical" evidence="9">
    <location>
        <begin position="443"/>
        <end position="463"/>
    </location>
</feature>
<dbReference type="PROSITE" id="PS50011">
    <property type="entry name" value="PROTEIN_KINASE_DOM"/>
    <property type="match status" value="1"/>
</dbReference>
<keyword evidence="9" id="KW-0812">Transmembrane</keyword>
<dbReference type="GO" id="GO:0005737">
    <property type="term" value="C:cytoplasm"/>
    <property type="evidence" value="ECO:0007669"/>
    <property type="project" value="TreeGrafter"/>
</dbReference>
<dbReference type="Proteomes" id="UP000001568">
    <property type="component" value="Chromosome 16"/>
</dbReference>
<keyword evidence="5 7" id="KW-0067">ATP-binding</keyword>
<dbReference type="eggNOG" id="KOG0583">
    <property type="taxonomic scope" value="Eukaryota"/>
</dbReference>
<dbReference type="PROSITE" id="PS50070">
    <property type="entry name" value="KRINGLE_2"/>
    <property type="match status" value="1"/>
</dbReference>
<sequence length="856" mass="93837">MPSRARSRGRRRTRVVVALVACVACVASSSSASSASCARPRAGYGPPRARTAACADALARGAPPPTPLCAYFDAVGGIVARLGRGSDYAGTRDASASGKTCAAWSRVERVDDAVVDDADRNYCRNGRRGHPLRYGPWCYVDEGTAAWEYCDGIPSCEDDDAEKKSKEHPITFYDDLATLILERRDDGGMDDAPRGSSSSLLERLGDTFSYSMIYDASVDVDYPSPDASPYYDVSGRLKSFIFATAALHTAENCGLGSIASGSSIASAIARLGSSENVYPEYVLDYVGRRLPSAVQHGVVSAWDDRALTSRRAWGKRSRDLYDSLRCAANAAPAVVAAVGHNGLYLGLDYKLSAVFNPMVFRSLDDIDWPDALVDSICAFGENVTESSDDDRNHRAFFELVEALKVSRCADVSENLAGAAIRDDESSSVARTYGSYIHGRQLTLLVPFSIFAGFLVLIVVYAVGRFDFETGRDHSDLDLDNSYLDDADSIQHSKLSGGGAYGRDTSSHKSLNIAGYSIIDIIGRGANSVVYLASVRDPDDFTVTTLVAIKEPHDRYKTKAEIGFLETIKKSDYLCEYLGPVVEPRSRTWMMMFELCQHGSLRNCLKENTYPRDGATIFKAIKMMIQGVAHVHAANLVHRDIKMDNFLVACECQGYRGSQLSRRCRRNHVIKISDLGLAKAGNMMFDSSARLTGTLCYVAPERLKIVPGSITPDKYRLADLYGIGLAAWELLYYAQFGQAKHVIEDVVPDENERQMLVDAQLVMLISTGRMVPSTMWMMPSLQAWLNRCVAFDEGKRFNSIEIALRELMKLERDFIDAFPGNVDYGLNVSYDDDSSSAGSAGEVGVASSLLRRSTRRR</sequence>
<evidence type="ECO:0000313" key="14">
    <source>
        <dbReference type="Proteomes" id="UP000001568"/>
    </source>
</evidence>
<protein>
    <recommendedName>
        <fullName evidence="15">Protein kinase domain-containing protein</fullName>
    </recommendedName>
</protein>